<reference evidence="7" key="2">
    <citation type="submission" date="2023-06" db="EMBL/GenBank/DDBJ databases">
        <authorList>
            <person name="Kobayashi Y."/>
            <person name="Kayamori A."/>
            <person name="Aoki K."/>
            <person name="Shiwa Y."/>
            <person name="Fujita N."/>
            <person name="Sugita T."/>
            <person name="Iwasaki W."/>
            <person name="Tanaka N."/>
            <person name="Takashima M."/>
        </authorList>
    </citation>
    <scope>NUCLEOTIDE SEQUENCE</scope>
    <source>
        <strain evidence="7">HIS016</strain>
    </source>
</reference>
<dbReference type="SUPFAM" id="SSF50129">
    <property type="entry name" value="GroES-like"/>
    <property type="match status" value="1"/>
</dbReference>
<proteinExistence type="inferred from homology"/>
<keyword evidence="5" id="KW-0560">Oxidoreductase</keyword>
<reference evidence="7" key="1">
    <citation type="journal article" date="2023" name="BMC Genomics">
        <title>Chromosome-level genome assemblies of Cutaneotrichosporon spp. (Trichosporonales, Basidiomycota) reveal imbalanced evolution between nucleotide sequences and chromosome synteny.</title>
        <authorList>
            <person name="Kobayashi Y."/>
            <person name="Kayamori A."/>
            <person name="Aoki K."/>
            <person name="Shiwa Y."/>
            <person name="Matsutani M."/>
            <person name="Fujita N."/>
            <person name="Sugita T."/>
            <person name="Iwasaki W."/>
            <person name="Tanaka N."/>
            <person name="Takashima M."/>
        </authorList>
    </citation>
    <scope>NUCLEOTIDE SEQUENCE</scope>
    <source>
        <strain evidence="7">HIS016</strain>
    </source>
</reference>
<dbReference type="GO" id="GO:0006062">
    <property type="term" value="P:sorbitol catabolic process"/>
    <property type="evidence" value="ECO:0007669"/>
    <property type="project" value="TreeGrafter"/>
</dbReference>
<dbReference type="InterPro" id="IPR036291">
    <property type="entry name" value="NAD(P)-bd_dom_sf"/>
</dbReference>
<keyword evidence="4" id="KW-0862">Zinc</keyword>
<protein>
    <recommendedName>
        <fullName evidence="6">Enoyl reductase (ER) domain-containing protein</fullName>
    </recommendedName>
</protein>
<organism evidence="7 8">
    <name type="scientific">Cutaneotrichosporon spelunceum</name>
    <dbReference type="NCBI Taxonomy" id="1672016"/>
    <lineage>
        <taxon>Eukaryota</taxon>
        <taxon>Fungi</taxon>
        <taxon>Dikarya</taxon>
        <taxon>Basidiomycota</taxon>
        <taxon>Agaricomycotina</taxon>
        <taxon>Tremellomycetes</taxon>
        <taxon>Trichosporonales</taxon>
        <taxon>Trichosporonaceae</taxon>
        <taxon>Cutaneotrichosporon</taxon>
    </lineage>
</organism>
<comment type="cofactor">
    <cofactor evidence="1">
        <name>Zn(2+)</name>
        <dbReference type="ChEBI" id="CHEBI:29105"/>
    </cofactor>
</comment>
<dbReference type="PANTHER" id="PTHR43161">
    <property type="entry name" value="SORBITOL DEHYDROGENASE"/>
    <property type="match status" value="1"/>
</dbReference>
<accession>A0AAD3TWW0</accession>
<dbReference type="EMBL" id="BTCM01000004">
    <property type="protein sequence ID" value="GMK57912.1"/>
    <property type="molecule type" value="Genomic_DNA"/>
</dbReference>
<dbReference type="InterPro" id="IPR013149">
    <property type="entry name" value="ADH-like_C"/>
</dbReference>
<dbReference type="InterPro" id="IPR020843">
    <property type="entry name" value="ER"/>
</dbReference>
<dbReference type="InterPro" id="IPR045306">
    <property type="entry name" value="SDH-like"/>
</dbReference>
<evidence type="ECO:0000256" key="2">
    <source>
        <dbReference type="ARBA" id="ARBA00008072"/>
    </source>
</evidence>
<evidence type="ECO:0000256" key="5">
    <source>
        <dbReference type="ARBA" id="ARBA00023002"/>
    </source>
</evidence>
<dbReference type="InterPro" id="IPR011032">
    <property type="entry name" value="GroES-like_sf"/>
</dbReference>
<sequence>MAAISPSTIINMTVSSIPSFAGKTTQKAAVCHGALDLRLEDRPVREPKEGEVQVAMGVSGLCGSDLHYYLHGANGNFKIRDPLVLGHESCGIVTAVGPNTNLSVGDRVALEVGISCGTCSYCKGGRYNLCPDMRFCSSAKTHPHLDGTLCEVMVHPAHLCHRLPKGVSMTEAALAEPLAVVLHAYKKAALAPGAKVLVIGAGAVGLLAAALVKACGASTVVSVDIEEAKLAFAQEMGWADATFTLPRGPRVSGAESLTAAQANWDLLKASPAIAENGLESGFDAVFECTGVEPCMQLACYAAKAGGNVLFVGMGTPNLLLPAAACLLREVNLYGVFRYANCYPEALALLGAGRLGDVSKMVTHRFPLARAGEAFETVKAGRDADGKAVIKVVVGTELD</sequence>
<evidence type="ECO:0000313" key="8">
    <source>
        <dbReference type="Proteomes" id="UP001222932"/>
    </source>
</evidence>
<dbReference type="GO" id="GO:0003939">
    <property type="term" value="F:L-iditol 2-dehydrogenase (NAD+) activity"/>
    <property type="evidence" value="ECO:0007669"/>
    <property type="project" value="TreeGrafter"/>
</dbReference>
<evidence type="ECO:0000313" key="7">
    <source>
        <dbReference type="EMBL" id="GMK57912.1"/>
    </source>
</evidence>
<name>A0AAD3TWW0_9TREE</name>
<evidence type="ECO:0000256" key="3">
    <source>
        <dbReference type="ARBA" id="ARBA00022723"/>
    </source>
</evidence>
<dbReference type="SMART" id="SM00829">
    <property type="entry name" value="PKS_ER"/>
    <property type="match status" value="1"/>
</dbReference>
<dbReference type="PANTHER" id="PTHR43161:SF25">
    <property type="entry name" value="ALCOHOL DEHYDROGENASE, PUTATIVE (AFU_ORTHOLOGUE AFUA_1G14390)-RELATED"/>
    <property type="match status" value="1"/>
</dbReference>
<dbReference type="Gene3D" id="3.40.50.720">
    <property type="entry name" value="NAD(P)-binding Rossmann-like Domain"/>
    <property type="match status" value="1"/>
</dbReference>
<comment type="caution">
    <text evidence="7">The sequence shown here is derived from an EMBL/GenBank/DDBJ whole genome shotgun (WGS) entry which is preliminary data.</text>
</comment>
<gene>
    <name evidence="7" type="ORF">CspeluHIS016_0407460</name>
</gene>
<keyword evidence="8" id="KW-1185">Reference proteome</keyword>
<dbReference type="CDD" id="cd05285">
    <property type="entry name" value="sorbitol_DH"/>
    <property type="match status" value="1"/>
</dbReference>
<dbReference type="GO" id="GO:0046872">
    <property type="term" value="F:metal ion binding"/>
    <property type="evidence" value="ECO:0007669"/>
    <property type="project" value="UniProtKB-KW"/>
</dbReference>
<feature type="domain" description="Enoyl reductase (ER)" evidence="6">
    <location>
        <begin position="33"/>
        <end position="389"/>
    </location>
</feature>
<evidence type="ECO:0000259" key="6">
    <source>
        <dbReference type="SMART" id="SM00829"/>
    </source>
</evidence>
<evidence type="ECO:0000256" key="1">
    <source>
        <dbReference type="ARBA" id="ARBA00001947"/>
    </source>
</evidence>
<dbReference type="SUPFAM" id="SSF51735">
    <property type="entry name" value="NAD(P)-binding Rossmann-fold domains"/>
    <property type="match status" value="1"/>
</dbReference>
<comment type="similarity">
    <text evidence="2">Belongs to the zinc-containing alcohol dehydrogenase family.</text>
</comment>
<keyword evidence="3" id="KW-0479">Metal-binding</keyword>
<dbReference type="Proteomes" id="UP001222932">
    <property type="component" value="Unassembled WGS sequence"/>
</dbReference>
<evidence type="ECO:0000256" key="4">
    <source>
        <dbReference type="ARBA" id="ARBA00022833"/>
    </source>
</evidence>
<dbReference type="Gene3D" id="3.90.180.10">
    <property type="entry name" value="Medium-chain alcohol dehydrogenases, catalytic domain"/>
    <property type="match status" value="1"/>
</dbReference>
<dbReference type="Pfam" id="PF08240">
    <property type="entry name" value="ADH_N"/>
    <property type="match status" value="1"/>
</dbReference>
<dbReference type="InterPro" id="IPR013154">
    <property type="entry name" value="ADH-like_N"/>
</dbReference>
<dbReference type="AlphaFoldDB" id="A0AAD3TWW0"/>
<dbReference type="Pfam" id="PF00107">
    <property type="entry name" value="ADH_zinc_N"/>
    <property type="match status" value="1"/>
</dbReference>